<evidence type="ECO:0000313" key="2">
    <source>
        <dbReference type="Proteomes" id="UP000601041"/>
    </source>
</evidence>
<sequence length="102" mass="10983">MADLISSIKYIKDGLAKLPPGGPDGYQERRKALEELARGIASDLPKVKINERYDGARVSIAGVRASSTSGIDGALNNWIAAARRQLDKTGFIATNGEKENVR</sequence>
<organism evidence="1 2">
    <name type="scientific">Pseudorhizobium halotolerans</name>
    <dbReference type="NCBI Taxonomy" id="1233081"/>
    <lineage>
        <taxon>Bacteria</taxon>
        <taxon>Pseudomonadati</taxon>
        <taxon>Pseudomonadota</taxon>
        <taxon>Alphaproteobacteria</taxon>
        <taxon>Hyphomicrobiales</taxon>
        <taxon>Rhizobiaceae</taxon>
        <taxon>Rhizobium/Agrobacterium group</taxon>
        <taxon>Pseudorhizobium</taxon>
    </lineage>
</organism>
<dbReference type="EMBL" id="CABFWE030000016">
    <property type="protein sequence ID" value="CAD7055317.1"/>
    <property type="molecule type" value="Genomic_DNA"/>
</dbReference>
<gene>
    <name evidence="1" type="ORF">RHAB21_00695</name>
</gene>
<keyword evidence="2" id="KW-1185">Reference proteome</keyword>
<proteinExistence type="predicted"/>
<protein>
    <submittedName>
        <fullName evidence="1">Uncharacterized protein</fullName>
    </submittedName>
</protein>
<evidence type="ECO:0000313" key="1">
    <source>
        <dbReference type="EMBL" id="CAD7055317.1"/>
    </source>
</evidence>
<comment type="caution">
    <text evidence="1">The sequence shown here is derived from an EMBL/GenBank/DDBJ whole genome shotgun (WGS) entry which is preliminary data.</text>
</comment>
<dbReference type="Proteomes" id="UP000601041">
    <property type="component" value="Unassembled WGS sequence"/>
</dbReference>
<reference evidence="1 2" key="1">
    <citation type="submission" date="2020-11" db="EMBL/GenBank/DDBJ databases">
        <authorList>
            <person name="Lassalle F."/>
        </authorList>
    </citation>
    <scope>NUCLEOTIDE SEQUENCE [LARGE SCALE GENOMIC DNA]</scope>
    <source>
        <strain evidence="1 2">AB21</strain>
    </source>
</reference>
<dbReference type="RefSeq" id="WP_142589843.1">
    <property type="nucleotide sequence ID" value="NZ_CABFWE030000016.1"/>
</dbReference>
<name>A0ABM8PYT8_9HYPH</name>
<accession>A0ABM8PYT8</accession>